<feature type="compositionally biased region" description="Basic and acidic residues" evidence="5">
    <location>
        <begin position="657"/>
        <end position="667"/>
    </location>
</feature>
<dbReference type="PANTHER" id="PTHR47255">
    <property type="entry name" value="GATA TRANSCRIPTION FACTOR 22-RELATED"/>
    <property type="match status" value="1"/>
</dbReference>
<reference evidence="8 9" key="1">
    <citation type="journal article" date="2018" name="Mol. Biol. Evol.">
        <title>Broad Genomic Sampling Reveals a Smut Pathogenic Ancestry of the Fungal Clade Ustilaginomycotina.</title>
        <authorList>
            <person name="Kijpornyongpan T."/>
            <person name="Mondo S.J."/>
            <person name="Barry K."/>
            <person name="Sandor L."/>
            <person name="Lee J."/>
            <person name="Lipzen A."/>
            <person name="Pangilinan J."/>
            <person name="LaButti K."/>
            <person name="Hainaut M."/>
            <person name="Henrissat B."/>
            <person name="Grigoriev I.V."/>
            <person name="Spatafora J.W."/>
            <person name="Aime M.C."/>
        </authorList>
    </citation>
    <scope>NUCLEOTIDE SEQUENCE [LARGE SCALE GENOMIC DNA]</scope>
    <source>
        <strain evidence="8 9">MCA 5214</strain>
    </source>
</reference>
<protein>
    <recommendedName>
        <fullName evidence="10">GATA-type domain-containing protein</fullName>
    </recommendedName>
</protein>
<evidence type="ECO:0000313" key="8">
    <source>
        <dbReference type="EMBL" id="PWN24661.1"/>
    </source>
</evidence>
<dbReference type="SMART" id="SM00401">
    <property type="entry name" value="ZnF_GATA"/>
    <property type="match status" value="1"/>
</dbReference>
<feature type="compositionally biased region" description="Low complexity" evidence="5">
    <location>
        <begin position="930"/>
        <end position="967"/>
    </location>
</feature>
<feature type="region of interest" description="Disordered" evidence="5">
    <location>
        <begin position="224"/>
        <end position="300"/>
    </location>
</feature>
<feature type="compositionally biased region" description="Low complexity" evidence="5">
    <location>
        <begin position="593"/>
        <end position="615"/>
    </location>
</feature>
<evidence type="ECO:0000256" key="5">
    <source>
        <dbReference type="SAM" id="MobiDB-lite"/>
    </source>
</evidence>
<feature type="compositionally biased region" description="Polar residues" evidence="5">
    <location>
        <begin position="408"/>
        <end position="419"/>
    </location>
</feature>
<feature type="compositionally biased region" description="Polar residues" evidence="5">
    <location>
        <begin position="872"/>
        <end position="883"/>
    </location>
</feature>
<feature type="compositionally biased region" description="Gly residues" evidence="5">
    <location>
        <begin position="1"/>
        <end position="11"/>
    </location>
</feature>
<dbReference type="Gene3D" id="3.30.50.10">
    <property type="entry name" value="Erythroid Transcription Factor GATA-1, subunit A"/>
    <property type="match status" value="1"/>
</dbReference>
<feature type="compositionally biased region" description="Polar residues" evidence="5">
    <location>
        <begin position="233"/>
        <end position="249"/>
    </location>
</feature>
<dbReference type="STRING" id="1569628.A0A316UJX6"/>
<dbReference type="GO" id="GO:0043565">
    <property type="term" value="F:sequence-specific DNA binding"/>
    <property type="evidence" value="ECO:0007669"/>
    <property type="project" value="InterPro"/>
</dbReference>
<dbReference type="AlphaFoldDB" id="A0A316UJX6"/>
<feature type="compositionally biased region" description="Gly residues" evidence="5">
    <location>
        <begin position="1234"/>
        <end position="1244"/>
    </location>
</feature>
<dbReference type="RefSeq" id="XP_025359273.1">
    <property type="nucleotide sequence ID" value="XM_025508584.1"/>
</dbReference>
<dbReference type="PANTHER" id="PTHR47255:SF4">
    <property type="entry name" value="GATA ZINC FINGER DOMAIN-CONTAINING PROTEIN 12"/>
    <property type="match status" value="1"/>
</dbReference>
<feature type="compositionally biased region" description="Polar residues" evidence="5">
    <location>
        <begin position="340"/>
        <end position="349"/>
    </location>
</feature>
<dbReference type="GeneID" id="37030407"/>
<dbReference type="InterPro" id="IPR000014">
    <property type="entry name" value="PAS"/>
</dbReference>
<feature type="compositionally biased region" description="Gly residues" evidence="5">
    <location>
        <begin position="580"/>
        <end position="592"/>
    </location>
</feature>
<keyword evidence="2 4" id="KW-0863">Zinc-finger</keyword>
<dbReference type="Pfam" id="PF08447">
    <property type="entry name" value="PAS_3"/>
    <property type="match status" value="1"/>
</dbReference>
<evidence type="ECO:0000256" key="2">
    <source>
        <dbReference type="ARBA" id="ARBA00022771"/>
    </source>
</evidence>
<dbReference type="GO" id="GO:0006355">
    <property type="term" value="P:regulation of DNA-templated transcription"/>
    <property type="evidence" value="ECO:0007669"/>
    <property type="project" value="InterPro"/>
</dbReference>
<feature type="compositionally biased region" description="Low complexity" evidence="5">
    <location>
        <begin position="396"/>
        <end position="407"/>
    </location>
</feature>
<feature type="region of interest" description="Disordered" evidence="5">
    <location>
        <begin position="1112"/>
        <end position="1168"/>
    </location>
</feature>
<keyword evidence="1" id="KW-0479">Metal-binding</keyword>
<evidence type="ECO:0000256" key="3">
    <source>
        <dbReference type="ARBA" id="ARBA00022833"/>
    </source>
</evidence>
<dbReference type="Gene3D" id="3.30.450.20">
    <property type="entry name" value="PAS domain"/>
    <property type="match status" value="1"/>
</dbReference>
<evidence type="ECO:0000259" key="7">
    <source>
        <dbReference type="PROSITE" id="PS50114"/>
    </source>
</evidence>
<keyword evidence="3" id="KW-0862">Zinc</keyword>
<feature type="compositionally biased region" description="Low complexity" evidence="5">
    <location>
        <begin position="420"/>
        <end position="447"/>
    </location>
</feature>
<dbReference type="GO" id="GO:0008270">
    <property type="term" value="F:zinc ion binding"/>
    <property type="evidence" value="ECO:0007669"/>
    <property type="project" value="UniProtKB-KW"/>
</dbReference>
<dbReference type="OrthoDB" id="2162994at2759"/>
<feature type="compositionally biased region" description="Low complexity" evidence="5">
    <location>
        <begin position="822"/>
        <end position="858"/>
    </location>
</feature>
<feature type="region of interest" description="Disordered" evidence="5">
    <location>
        <begin position="580"/>
        <end position="635"/>
    </location>
</feature>
<dbReference type="Proteomes" id="UP000245884">
    <property type="component" value="Unassembled WGS sequence"/>
</dbReference>
<dbReference type="InterPro" id="IPR013088">
    <property type="entry name" value="Znf_NHR/GATA"/>
</dbReference>
<feature type="region of interest" description="Disordered" evidence="5">
    <location>
        <begin position="794"/>
        <end position="972"/>
    </location>
</feature>
<accession>A0A316UJX6</accession>
<dbReference type="SUPFAM" id="SSF55785">
    <property type="entry name" value="PYP-like sensor domain (PAS domain)"/>
    <property type="match status" value="1"/>
</dbReference>
<feature type="region of interest" description="Disordered" evidence="5">
    <location>
        <begin position="1"/>
        <end position="21"/>
    </location>
</feature>
<dbReference type="SMART" id="SM00091">
    <property type="entry name" value="PAS"/>
    <property type="match status" value="1"/>
</dbReference>
<dbReference type="CDD" id="cd00130">
    <property type="entry name" value="PAS"/>
    <property type="match status" value="1"/>
</dbReference>
<feature type="compositionally biased region" description="Basic residues" evidence="5">
    <location>
        <begin position="1136"/>
        <end position="1150"/>
    </location>
</feature>
<feature type="region of interest" description="Disordered" evidence="5">
    <location>
        <begin position="1208"/>
        <end position="1259"/>
    </location>
</feature>
<dbReference type="PROSITE" id="PS50112">
    <property type="entry name" value="PAS"/>
    <property type="match status" value="1"/>
</dbReference>
<feature type="region of interest" description="Disordered" evidence="5">
    <location>
        <begin position="337"/>
        <end position="447"/>
    </location>
</feature>
<evidence type="ECO:0000256" key="4">
    <source>
        <dbReference type="PROSITE-ProRule" id="PRU00094"/>
    </source>
</evidence>
<proteinExistence type="predicted"/>
<evidence type="ECO:0000259" key="6">
    <source>
        <dbReference type="PROSITE" id="PS50112"/>
    </source>
</evidence>
<dbReference type="InterPro" id="IPR035965">
    <property type="entry name" value="PAS-like_dom_sf"/>
</dbReference>
<name>A0A316UJX6_9BASI</name>
<dbReference type="CDD" id="cd00202">
    <property type="entry name" value="ZnF_GATA"/>
    <property type="match status" value="1"/>
</dbReference>
<dbReference type="InterPro" id="IPR013655">
    <property type="entry name" value="PAS_fold_3"/>
</dbReference>
<feature type="compositionally biased region" description="Low complexity" evidence="5">
    <location>
        <begin position="718"/>
        <end position="733"/>
    </location>
</feature>
<organism evidence="8 9">
    <name type="scientific">Jaminaea rosea</name>
    <dbReference type="NCBI Taxonomy" id="1569628"/>
    <lineage>
        <taxon>Eukaryota</taxon>
        <taxon>Fungi</taxon>
        <taxon>Dikarya</taxon>
        <taxon>Basidiomycota</taxon>
        <taxon>Ustilaginomycotina</taxon>
        <taxon>Exobasidiomycetes</taxon>
        <taxon>Microstromatales</taxon>
        <taxon>Microstromatales incertae sedis</taxon>
        <taxon>Jaminaea</taxon>
    </lineage>
</organism>
<feature type="domain" description="PAS" evidence="6">
    <location>
        <begin position="481"/>
        <end position="549"/>
    </location>
</feature>
<feature type="compositionally biased region" description="Polar residues" evidence="5">
    <location>
        <begin position="692"/>
        <end position="701"/>
    </location>
</feature>
<feature type="region of interest" description="Disordered" evidence="5">
    <location>
        <begin position="1054"/>
        <end position="1094"/>
    </location>
</feature>
<dbReference type="Pfam" id="PF00320">
    <property type="entry name" value="GATA"/>
    <property type="match status" value="1"/>
</dbReference>
<evidence type="ECO:0000313" key="9">
    <source>
        <dbReference type="Proteomes" id="UP000245884"/>
    </source>
</evidence>
<feature type="region of interest" description="Disordered" evidence="5">
    <location>
        <begin position="652"/>
        <end position="742"/>
    </location>
</feature>
<keyword evidence="9" id="KW-1185">Reference proteome</keyword>
<feature type="compositionally biased region" description="Polar residues" evidence="5">
    <location>
        <begin position="1113"/>
        <end position="1133"/>
    </location>
</feature>
<evidence type="ECO:0000256" key="1">
    <source>
        <dbReference type="ARBA" id="ARBA00022723"/>
    </source>
</evidence>
<feature type="compositionally biased region" description="Low complexity" evidence="5">
    <location>
        <begin position="266"/>
        <end position="277"/>
    </location>
</feature>
<feature type="domain" description="GATA-type" evidence="7">
    <location>
        <begin position="968"/>
        <end position="1003"/>
    </location>
</feature>
<dbReference type="PROSITE" id="PS50114">
    <property type="entry name" value="GATA_ZN_FINGER_2"/>
    <property type="match status" value="1"/>
</dbReference>
<feature type="compositionally biased region" description="Low complexity" evidence="5">
    <location>
        <begin position="674"/>
        <end position="691"/>
    </location>
</feature>
<evidence type="ECO:0008006" key="10">
    <source>
        <dbReference type="Google" id="ProtNLM"/>
    </source>
</evidence>
<dbReference type="SUPFAM" id="SSF57716">
    <property type="entry name" value="Glucocorticoid receptor-like (DNA-binding domain)"/>
    <property type="match status" value="1"/>
</dbReference>
<feature type="compositionally biased region" description="Polar residues" evidence="5">
    <location>
        <begin position="916"/>
        <end position="929"/>
    </location>
</feature>
<sequence length="1259" mass="128174">MDGPGGTGTGTGTSSAPGSGWIWDQVQVEGPADMDQAIHLQPPIAGGDDSLSSSVAPDPASSFLPRTMSNADFDALLHNYTAAGAGAPPSSMMTFDQNVDPQANNNKSDPIATAAADASTAAAVAALQANGLINPLRPNSSGASGSVHGFDWSQDPNNHDHNAGFGGDLSMAAPSMRFSNSNNSFASSCLAYDAGRSIGGGYQQGRASWDGASASRTALNQQLAAAARGESLTPGQESSDSGGNTSTASTKRRRMTFSGVDSSHQAGRGRPPGHGAAMYHQQPESSAINDGDDDGMRSLSNAWGRAAPAAPLPPFSTSAGGNNHVVNSRDLEAMAAETLQRASAENSRSIDGAGNLSAMPASIAPGLAHHQQHHQQQRQRQQPRSQAAKGSGPIYAGDSSAGQSSSAPTYVSSQQVGIGNNTNSHAAASANAHAHAQAHPSSSLAPTTTTTTLLRAGQDGSPSASSGAQAAHEFTRRKGWAHRVVDELLDFSFVLSPDQEARIVHATNSVHGITGWKADSLKGESLFSFIHPQDAPALQRQLARSLETGEDMLLYYRFRRNPATIAARAKVRLAKENGAAGGAAGAGAGAGGQRQARSPSAAMSSSADSSTTPSDEYGAGARSGKPHPASVGEVDPDADWVTFEMSGHVYHVPVDVDPSRDEVAGAREEEDEGSTSNSNSNSNDSSLTTKSRSTGSATANANAKLEEASNDGSAIYKPASTSSGPVATTSSSSPPRPKKYPLPLARRSEAQCFFCSCRVYPSKGVTVLDSFLELKLENEKLRRQLEDLNIAEAQGAAAGQDSGEGEAGSKGPFAQAQDRRSSNTPTGSSSASRPGPSVLQGKSKSSGSGGAASKVQSADSVTAVSGSHDRVPTTSEGSATGRDSLSEAGQIVRRKHSTTAAAAAGGGSARRKSHETGSAQSHSLGTPSNSTGGATTAMGTGAMSSSGASPSLPASTSTGGSSAAGAALEEDRVCTDCGRTDSPEWRKGPLGPKTLCNACGLRYAKRVKKKAQAHAQVQGAVHGNLVGGGQVQHGLPLGETMGVGVAGGEEMGMDGLTAGAGGGGGGAPPRMTTPRVPSNGAVLAHSPTPARRASGHAGMIYAGSAGGVGSEFGSPNSMAAQLSQQSPGSSYVNHQQHQHAHAHAHAHAHGQHGLPHQHQQSPYGPFAHPATATTAARYMNSHPYQHQPQPQQQQYAGMDTDLTGAFTSYDPSTGVSFPAGPGGGAGEHQQQQVQGGGLTDGGFGYNLQTQHQPGWGEGR</sequence>
<dbReference type="EMBL" id="KZ819680">
    <property type="protein sequence ID" value="PWN24661.1"/>
    <property type="molecule type" value="Genomic_DNA"/>
</dbReference>
<dbReference type="PROSITE" id="PS00344">
    <property type="entry name" value="GATA_ZN_FINGER_1"/>
    <property type="match status" value="1"/>
</dbReference>
<gene>
    <name evidence="8" type="ORF">BDZ90DRAFT_263206</name>
</gene>
<feature type="compositionally biased region" description="Gly residues" evidence="5">
    <location>
        <begin position="1058"/>
        <end position="1067"/>
    </location>
</feature>
<feature type="compositionally biased region" description="Low complexity" evidence="5">
    <location>
        <begin position="1151"/>
        <end position="1160"/>
    </location>
</feature>
<dbReference type="InterPro" id="IPR000679">
    <property type="entry name" value="Znf_GATA"/>
</dbReference>
<dbReference type="InterPro" id="IPR052138">
    <property type="entry name" value="GATA_ZnFinger_Domain"/>
</dbReference>